<dbReference type="NCBIfam" id="TIGR04034">
    <property type="entry name" value="export_SdpA"/>
    <property type="match status" value="1"/>
</dbReference>
<dbReference type="EMBL" id="BSKO01000001">
    <property type="protein sequence ID" value="GLO66114.1"/>
    <property type="molecule type" value="Genomic_DNA"/>
</dbReference>
<dbReference type="Pfam" id="PF17418">
    <property type="entry name" value="SdpA"/>
    <property type="match status" value="1"/>
</dbReference>
<evidence type="ECO:0000256" key="1">
    <source>
        <dbReference type="SAM" id="Phobius"/>
    </source>
</evidence>
<dbReference type="Proteomes" id="UP001275436">
    <property type="component" value="Unassembled WGS sequence"/>
</dbReference>
<dbReference type="RefSeq" id="WP_317957999.1">
    <property type="nucleotide sequence ID" value="NZ_BSKO01000001.1"/>
</dbReference>
<keyword evidence="3" id="KW-1185">Reference proteome</keyword>
<evidence type="ECO:0008006" key="4">
    <source>
        <dbReference type="Google" id="ProtNLM"/>
    </source>
</evidence>
<evidence type="ECO:0000313" key="2">
    <source>
        <dbReference type="EMBL" id="GLO66114.1"/>
    </source>
</evidence>
<keyword evidence="1" id="KW-0472">Membrane</keyword>
<dbReference type="InterPro" id="IPR023902">
    <property type="entry name" value="Sporulation_SdpA"/>
</dbReference>
<protein>
    <recommendedName>
        <fullName evidence="4">SdpA family antimicrobial peptide system protein</fullName>
    </recommendedName>
</protein>
<keyword evidence="1" id="KW-0812">Transmembrane</keyword>
<proteinExistence type="predicted"/>
<gene>
    <name evidence="2" type="primary">yitP</name>
    <name evidence="2" type="ORF">MACH08_18980</name>
</gene>
<organism evidence="2 3">
    <name type="scientific">Oceanobacillus kimchii</name>
    <dbReference type="NCBI Taxonomy" id="746691"/>
    <lineage>
        <taxon>Bacteria</taxon>
        <taxon>Bacillati</taxon>
        <taxon>Bacillota</taxon>
        <taxon>Bacilli</taxon>
        <taxon>Bacillales</taxon>
        <taxon>Bacillaceae</taxon>
        <taxon>Oceanobacillus</taxon>
    </lineage>
</organism>
<accession>A0ABQ5TGW8</accession>
<sequence length="180" mass="20238">MKNKVTIFFLLVSGLFTVLFSFSIIFALNANVLGVSPELESKVVRAMPQGWGFFSKDARDPMIVAYPLNDNKEEELQWPNNTIKNMIGLNRYGRAQGIELGSIISEIPNSKFVECEQDYKNCIVKQEDITEIDNVNKNPTICDQWGIALLDPVPWAWADSVNESDMASIITKVDVKCSKT</sequence>
<feature type="transmembrane region" description="Helical" evidence="1">
    <location>
        <begin position="7"/>
        <end position="28"/>
    </location>
</feature>
<comment type="caution">
    <text evidence="2">The sequence shown here is derived from an EMBL/GenBank/DDBJ whole genome shotgun (WGS) entry which is preliminary data.</text>
</comment>
<keyword evidence="1" id="KW-1133">Transmembrane helix</keyword>
<evidence type="ECO:0000313" key="3">
    <source>
        <dbReference type="Proteomes" id="UP001275436"/>
    </source>
</evidence>
<name>A0ABQ5TGW8_9BACI</name>
<reference evidence="2 3" key="1">
    <citation type="submission" date="2023-02" db="EMBL/GenBank/DDBJ databases">
        <title>Oceanobacillus kimchii IFOP_LL358 isolated form Alexandrium catenella lab strain.</title>
        <authorList>
            <person name="Gajardo G."/>
            <person name="Ueki S."/>
            <person name="Maruyama F."/>
        </authorList>
    </citation>
    <scope>NUCLEOTIDE SEQUENCE [LARGE SCALE GENOMIC DNA]</scope>
    <source>
        <strain evidence="2 3">IFOP_LL358</strain>
    </source>
</reference>